<sequence length="234" mass="26158">MSGQQTNPARQVFLMKTPITMKALVQINVVFSSILLLGVVAECAAQDTNQRERDKRVAIFLEESRQRWHDLNVPYEDGQVLHDLIVANNYQSALEIGTSTGHSTIWIAWALSKTGGKLVTIEIDENRQKQAIENIKAVGLADVVDFRLGDAHQLVKTVEGPLDFAFSDADKDWYIQYFRDTDPKLKSGGRFAAHNVLQNISGIREYMEFVNNLSGYETVVERSSGSGIAISQKK</sequence>
<evidence type="ECO:0000256" key="3">
    <source>
        <dbReference type="ARBA" id="ARBA00022691"/>
    </source>
</evidence>
<dbReference type="SUPFAM" id="SSF53335">
    <property type="entry name" value="S-adenosyl-L-methionine-dependent methyltransferases"/>
    <property type="match status" value="1"/>
</dbReference>
<name>A0A1H7RDW7_9SPHI</name>
<dbReference type="PROSITE" id="PS51682">
    <property type="entry name" value="SAM_OMT_I"/>
    <property type="match status" value="1"/>
</dbReference>
<dbReference type="CDD" id="cd02440">
    <property type="entry name" value="AdoMet_MTases"/>
    <property type="match status" value="1"/>
</dbReference>
<dbReference type="PANTHER" id="PTHR43167:SF1">
    <property type="entry name" value="PUTATIVE (AFU_ORTHOLOGUE AFUA_6G01830)-RELATED"/>
    <property type="match status" value="1"/>
</dbReference>
<evidence type="ECO:0000313" key="5">
    <source>
        <dbReference type="Proteomes" id="UP000198916"/>
    </source>
</evidence>
<dbReference type="RefSeq" id="WP_245747666.1">
    <property type="nucleotide sequence ID" value="NZ_FNZR01000007.1"/>
</dbReference>
<dbReference type="GO" id="GO:0008171">
    <property type="term" value="F:O-methyltransferase activity"/>
    <property type="evidence" value="ECO:0007669"/>
    <property type="project" value="InterPro"/>
</dbReference>
<dbReference type="PANTHER" id="PTHR43167">
    <property type="entry name" value="PUTATIVE (AFU_ORTHOLOGUE AFUA_6G01830)-RELATED"/>
    <property type="match status" value="1"/>
</dbReference>
<dbReference type="EMBL" id="FNZR01000007">
    <property type="protein sequence ID" value="SEL58259.1"/>
    <property type="molecule type" value="Genomic_DNA"/>
</dbReference>
<keyword evidence="5" id="KW-1185">Reference proteome</keyword>
<dbReference type="Gene3D" id="3.40.50.150">
    <property type="entry name" value="Vaccinia Virus protein VP39"/>
    <property type="match status" value="1"/>
</dbReference>
<keyword evidence="2 4" id="KW-0808">Transferase</keyword>
<reference evidence="5" key="1">
    <citation type="submission" date="2016-10" db="EMBL/GenBank/DDBJ databases">
        <authorList>
            <person name="Varghese N."/>
            <person name="Submissions S."/>
        </authorList>
    </citation>
    <scope>NUCLEOTIDE SEQUENCE [LARGE SCALE GENOMIC DNA]</scope>
    <source>
        <strain evidence="5">Jip14</strain>
    </source>
</reference>
<dbReference type="InterPro" id="IPR002935">
    <property type="entry name" value="SAM_O-MeTrfase"/>
</dbReference>
<dbReference type="InterPro" id="IPR029063">
    <property type="entry name" value="SAM-dependent_MTases_sf"/>
</dbReference>
<dbReference type="GO" id="GO:0032259">
    <property type="term" value="P:methylation"/>
    <property type="evidence" value="ECO:0007669"/>
    <property type="project" value="UniProtKB-KW"/>
</dbReference>
<dbReference type="Pfam" id="PF01596">
    <property type="entry name" value="Methyltransf_3"/>
    <property type="match status" value="1"/>
</dbReference>
<keyword evidence="3" id="KW-0949">S-adenosyl-L-methionine</keyword>
<keyword evidence="1 4" id="KW-0489">Methyltransferase</keyword>
<dbReference type="AlphaFoldDB" id="A0A1H7RDW7"/>
<dbReference type="STRING" id="332977.SAMN05421740_10747"/>
<proteinExistence type="predicted"/>
<accession>A0A1H7RDW7</accession>
<evidence type="ECO:0000313" key="4">
    <source>
        <dbReference type="EMBL" id="SEL58259.1"/>
    </source>
</evidence>
<evidence type="ECO:0000256" key="1">
    <source>
        <dbReference type="ARBA" id="ARBA00022603"/>
    </source>
</evidence>
<gene>
    <name evidence="4" type="ORF">SAMN05421740_10747</name>
</gene>
<organism evidence="4 5">
    <name type="scientific">Parapedobacter koreensis</name>
    <dbReference type="NCBI Taxonomy" id="332977"/>
    <lineage>
        <taxon>Bacteria</taxon>
        <taxon>Pseudomonadati</taxon>
        <taxon>Bacteroidota</taxon>
        <taxon>Sphingobacteriia</taxon>
        <taxon>Sphingobacteriales</taxon>
        <taxon>Sphingobacteriaceae</taxon>
        <taxon>Parapedobacter</taxon>
    </lineage>
</organism>
<evidence type="ECO:0000256" key="2">
    <source>
        <dbReference type="ARBA" id="ARBA00022679"/>
    </source>
</evidence>
<protein>
    <submittedName>
        <fullName evidence="4">Predicted O-methyltransferase YrrM</fullName>
    </submittedName>
</protein>
<dbReference type="Proteomes" id="UP000198916">
    <property type="component" value="Unassembled WGS sequence"/>
</dbReference>